<dbReference type="RefSeq" id="WP_183663495.1">
    <property type="nucleotide sequence ID" value="NZ_BAAARH010000006.1"/>
</dbReference>
<evidence type="ECO:0000256" key="1">
    <source>
        <dbReference type="ARBA" id="ARBA00022801"/>
    </source>
</evidence>
<name>A0A7W8WZE0_9MICC</name>
<accession>A0A7W8WZE0</accession>
<dbReference type="EMBL" id="JACHDR010000001">
    <property type="protein sequence ID" value="MBB5511743.1"/>
    <property type="molecule type" value="Genomic_DNA"/>
</dbReference>
<dbReference type="GO" id="GO:0016020">
    <property type="term" value="C:membrane"/>
    <property type="evidence" value="ECO:0007669"/>
    <property type="project" value="TreeGrafter"/>
</dbReference>
<dbReference type="PANTHER" id="PTHR43798">
    <property type="entry name" value="MONOACYLGLYCEROL LIPASE"/>
    <property type="match status" value="1"/>
</dbReference>
<evidence type="ECO:0000259" key="2">
    <source>
        <dbReference type="Pfam" id="PF12697"/>
    </source>
</evidence>
<comment type="caution">
    <text evidence="3">The sequence shown here is derived from an EMBL/GenBank/DDBJ whole genome shotgun (WGS) entry which is preliminary data.</text>
</comment>
<dbReference type="InterPro" id="IPR029058">
    <property type="entry name" value="AB_hydrolase_fold"/>
</dbReference>
<protein>
    <submittedName>
        <fullName evidence="3">Pimeloyl-ACP methyl ester carboxylesterase</fullName>
    </submittedName>
</protein>
<sequence length="269" mass="29642">MSADPKFFHTADGVQLAYEDAGSGPAVILVPGFSCIAAHWKFQQEALVSAGYRAIAVNLRFHGPSDFPATGQRISRLGADLAELIEHLGLNDVALVGHSMGVSVCLSYIDLFGTEKVRSFAAIDQSPKLINDETWDWGVRLVDWSNVWDSVNGRFAWGDPSREPEAPAHVVNLFEEVGGFWNFPESVVPLLADHFAADWRDVLPRVDVPTWVSTGRFSPSFPIEGMEWMTNALPNASLSVFEESGHCPHWNEPEKFNGELLAFIKSSTV</sequence>
<organism evidence="3 4">
    <name type="scientific">Neomicrococcus aestuarii</name>
    <dbReference type="NCBI Taxonomy" id="556325"/>
    <lineage>
        <taxon>Bacteria</taxon>
        <taxon>Bacillati</taxon>
        <taxon>Actinomycetota</taxon>
        <taxon>Actinomycetes</taxon>
        <taxon>Micrococcales</taxon>
        <taxon>Micrococcaceae</taxon>
        <taxon>Neomicrococcus</taxon>
    </lineage>
</organism>
<keyword evidence="1" id="KW-0378">Hydrolase</keyword>
<evidence type="ECO:0000313" key="4">
    <source>
        <dbReference type="Proteomes" id="UP000580797"/>
    </source>
</evidence>
<gene>
    <name evidence="3" type="ORF">HD598_000430</name>
</gene>
<dbReference type="InterPro" id="IPR000073">
    <property type="entry name" value="AB_hydrolase_1"/>
</dbReference>
<dbReference type="GO" id="GO:0016787">
    <property type="term" value="F:hydrolase activity"/>
    <property type="evidence" value="ECO:0007669"/>
    <property type="project" value="UniProtKB-KW"/>
</dbReference>
<feature type="domain" description="AB hydrolase-1" evidence="2">
    <location>
        <begin position="27"/>
        <end position="257"/>
    </location>
</feature>
<dbReference type="InterPro" id="IPR050266">
    <property type="entry name" value="AB_hydrolase_sf"/>
</dbReference>
<dbReference type="AlphaFoldDB" id="A0A7W8WZE0"/>
<evidence type="ECO:0000313" key="3">
    <source>
        <dbReference type="EMBL" id="MBB5511743.1"/>
    </source>
</evidence>
<dbReference type="SUPFAM" id="SSF53474">
    <property type="entry name" value="alpha/beta-Hydrolases"/>
    <property type="match status" value="1"/>
</dbReference>
<dbReference type="Gene3D" id="3.40.50.1820">
    <property type="entry name" value="alpha/beta hydrolase"/>
    <property type="match status" value="1"/>
</dbReference>
<dbReference type="PANTHER" id="PTHR43798:SF31">
    <property type="entry name" value="AB HYDROLASE SUPERFAMILY PROTEIN YCLE"/>
    <property type="match status" value="1"/>
</dbReference>
<dbReference type="Proteomes" id="UP000580797">
    <property type="component" value="Unassembled WGS sequence"/>
</dbReference>
<reference evidence="3 4" key="1">
    <citation type="submission" date="2020-08" db="EMBL/GenBank/DDBJ databases">
        <title>Sequencing the genomes of 1000 actinobacteria strains.</title>
        <authorList>
            <person name="Klenk H.-P."/>
        </authorList>
    </citation>
    <scope>NUCLEOTIDE SEQUENCE [LARGE SCALE GENOMIC DNA]</scope>
    <source>
        <strain evidence="3 4">DSM 105783</strain>
    </source>
</reference>
<proteinExistence type="predicted"/>
<dbReference type="Pfam" id="PF12697">
    <property type="entry name" value="Abhydrolase_6"/>
    <property type="match status" value="1"/>
</dbReference>